<comment type="caution">
    <text evidence="2">The sequence shown here is derived from an EMBL/GenBank/DDBJ whole genome shotgun (WGS) entry which is preliminary data.</text>
</comment>
<gene>
    <name evidence="2" type="ORF">SO694_00177035</name>
</gene>
<keyword evidence="1" id="KW-0812">Transmembrane</keyword>
<evidence type="ECO:0000313" key="3">
    <source>
        <dbReference type="Proteomes" id="UP001363151"/>
    </source>
</evidence>
<feature type="transmembrane region" description="Helical" evidence="1">
    <location>
        <begin position="144"/>
        <end position="162"/>
    </location>
</feature>
<evidence type="ECO:0000256" key="1">
    <source>
        <dbReference type="SAM" id="Phobius"/>
    </source>
</evidence>
<organism evidence="2 3">
    <name type="scientific">Aureococcus anophagefferens</name>
    <name type="common">Harmful bloom alga</name>
    <dbReference type="NCBI Taxonomy" id="44056"/>
    <lineage>
        <taxon>Eukaryota</taxon>
        <taxon>Sar</taxon>
        <taxon>Stramenopiles</taxon>
        <taxon>Ochrophyta</taxon>
        <taxon>Pelagophyceae</taxon>
        <taxon>Pelagomonadales</taxon>
        <taxon>Pelagomonadaceae</taxon>
        <taxon>Aureococcus</taxon>
    </lineage>
</organism>
<feature type="transmembrane region" description="Helical" evidence="1">
    <location>
        <begin position="40"/>
        <end position="63"/>
    </location>
</feature>
<feature type="transmembrane region" description="Helical" evidence="1">
    <location>
        <begin position="174"/>
        <end position="195"/>
    </location>
</feature>
<feature type="transmembrane region" description="Helical" evidence="1">
    <location>
        <begin position="355"/>
        <end position="380"/>
    </location>
</feature>
<keyword evidence="1" id="KW-0472">Membrane</keyword>
<proteinExistence type="predicted"/>
<feature type="transmembrane region" description="Helical" evidence="1">
    <location>
        <begin position="410"/>
        <end position="432"/>
    </location>
</feature>
<feature type="transmembrane region" description="Helical" evidence="1">
    <location>
        <begin position="310"/>
        <end position="334"/>
    </location>
</feature>
<reference evidence="2 3" key="1">
    <citation type="submission" date="2024-03" db="EMBL/GenBank/DDBJ databases">
        <title>Aureococcus anophagefferens CCMP1851 and Kratosvirus quantuckense: Draft genome of a second virus-susceptible host strain in the model system.</title>
        <authorList>
            <person name="Chase E."/>
            <person name="Truchon A.R."/>
            <person name="Schepens W."/>
            <person name="Wilhelm S.W."/>
        </authorList>
    </citation>
    <scope>NUCLEOTIDE SEQUENCE [LARGE SCALE GENOMIC DNA]</scope>
    <source>
        <strain evidence="2 3">CCMP1851</strain>
    </source>
</reference>
<name>A0ABR1FGT5_AURAN</name>
<protein>
    <submittedName>
        <fullName evidence="2">Uncharacterized protein</fullName>
    </submittedName>
</protein>
<sequence>MEVSIQREPLLEADADAPEEVRTRLCHDVRRRSMRVVVPLLIFLQAGLLAVPITGCSAISQLVAHVRVGDAVEIDKIQTGETLTAQATSMWRIGAKPLGVLMLGAGVVQPATRFAALAACYFLKMSDAARSTMILRQEVLGKTALSGFFIQMYSVDLLGFEARAPPGGAAAAEVVVRIGGVLLAAFLCSVVGNMVSLWSITCLRLEAEAAREGRGVEKRTAEKRAHRGRKLARRVRLIVSGASVVAFGGLYAVALSSPVARVHYDGFLAEFLVDQPKFGVYGVERASPVTVVDVFRNLVTKVARDNSSYLAWWLAALCFSAMGVGAPLAAFALSHAAFLATDPHRASRRRREARMAFAWSSIEPMTLACLAFTPALRYIAEDKFDAKFGLDACGPARAGIDEPCLLMHAAYGPGIAAFATLWALLLGTVILLPRLGGAPYPAA</sequence>
<dbReference type="Proteomes" id="UP001363151">
    <property type="component" value="Unassembled WGS sequence"/>
</dbReference>
<evidence type="ECO:0000313" key="2">
    <source>
        <dbReference type="EMBL" id="KAK7230510.1"/>
    </source>
</evidence>
<dbReference type="EMBL" id="JBBJCI010000428">
    <property type="protein sequence ID" value="KAK7230510.1"/>
    <property type="molecule type" value="Genomic_DNA"/>
</dbReference>
<keyword evidence="3" id="KW-1185">Reference proteome</keyword>
<keyword evidence="1" id="KW-1133">Transmembrane helix</keyword>
<feature type="transmembrane region" description="Helical" evidence="1">
    <location>
        <begin position="98"/>
        <end position="123"/>
    </location>
</feature>
<feature type="transmembrane region" description="Helical" evidence="1">
    <location>
        <begin position="235"/>
        <end position="254"/>
    </location>
</feature>
<accession>A0ABR1FGT5</accession>